<keyword evidence="4" id="KW-1185">Reference proteome</keyword>
<evidence type="ECO:0000256" key="2">
    <source>
        <dbReference type="SAM" id="Phobius"/>
    </source>
</evidence>
<keyword evidence="2" id="KW-0472">Membrane</keyword>
<dbReference type="RefSeq" id="WP_252853797.1">
    <property type="nucleotide sequence ID" value="NZ_JAMXLR010000061.1"/>
</dbReference>
<name>A0A9X2FBW1_9BACT</name>
<organism evidence="3 4">
    <name type="scientific">Aeoliella straminimaris</name>
    <dbReference type="NCBI Taxonomy" id="2954799"/>
    <lineage>
        <taxon>Bacteria</taxon>
        <taxon>Pseudomonadati</taxon>
        <taxon>Planctomycetota</taxon>
        <taxon>Planctomycetia</taxon>
        <taxon>Pirellulales</taxon>
        <taxon>Lacipirellulaceae</taxon>
        <taxon>Aeoliella</taxon>
    </lineage>
</organism>
<keyword evidence="2" id="KW-0812">Transmembrane</keyword>
<accession>A0A9X2FBW1</accession>
<evidence type="ECO:0000313" key="3">
    <source>
        <dbReference type="EMBL" id="MCO6045684.1"/>
    </source>
</evidence>
<evidence type="ECO:0000256" key="1">
    <source>
        <dbReference type="SAM" id="MobiDB-lite"/>
    </source>
</evidence>
<dbReference type="PROSITE" id="PS51257">
    <property type="entry name" value="PROKAR_LIPOPROTEIN"/>
    <property type="match status" value="1"/>
</dbReference>
<dbReference type="AlphaFoldDB" id="A0A9X2FBW1"/>
<feature type="transmembrane region" description="Helical" evidence="2">
    <location>
        <begin position="522"/>
        <end position="544"/>
    </location>
</feature>
<gene>
    <name evidence="3" type="ORF">NG895_17440</name>
</gene>
<dbReference type="EMBL" id="JAMXLR010000061">
    <property type="protein sequence ID" value="MCO6045684.1"/>
    <property type="molecule type" value="Genomic_DNA"/>
</dbReference>
<comment type="caution">
    <text evidence="3">The sequence shown here is derived from an EMBL/GenBank/DDBJ whole genome shotgun (WGS) entry which is preliminary data.</text>
</comment>
<protein>
    <submittedName>
        <fullName evidence="3">Uncharacterized protein</fullName>
    </submittedName>
</protein>
<feature type="compositionally biased region" description="Basic and acidic residues" evidence="1">
    <location>
        <begin position="26"/>
        <end position="58"/>
    </location>
</feature>
<feature type="region of interest" description="Disordered" evidence="1">
    <location>
        <begin position="832"/>
        <end position="862"/>
    </location>
</feature>
<feature type="transmembrane region" description="Helical" evidence="2">
    <location>
        <begin position="551"/>
        <end position="570"/>
    </location>
</feature>
<proteinExistence type="predicted"/>
<dbReference type="Proteomes" id="UP001155241">
    <property type="component" value="Unassembled WGS sequence"/>
</dbReference>
<reference evidence="3" key="1">
    <citation type="submission" date="2022-06" db="EMBL/GenBank/DDBJ databases">
        <title>Aeoliella straminimaris, a novel planctomycete from sediments.</title>
        <authorList>
            <person name="Vitorino I.R."/>
            <person name="Lage O.M."/>
        </authorList>
    </citation>
    <scope>NUCLEOTIDE SEQUENCE</scope>
    <source>
        <strain evidence="3">ICT_H6.2</strain>
    </source>
</reference>
<sequence>MRSIVWLLLLSCMLGTTGCGGCRSETPQERQARLAKEAEENKKKEEEEQKKKEEEKKKQPFIVEPPVSKPSDTDVKVSRVKPGHWMTVTQLMKSNYEDWGGETTLQVVDNVGRPVPIEETPFTLSSSRPVQLAKGRPRQVENVFLAPSVSGMASVKCTLRERNYGAVVGGNAQGSPLSKMEPYQYFFVVMAKEPSRYSFIKSLNGVTVPQDQMDYRSGGGDLAHYQVLLPDISKQVPLPDNPMCWTTIAYILWDEVDPDQLDRQRREALIDWLHWGGQLIINGPDSLKLLEGSFLSEYLPATDGGAAEITQDDVQVMIDYWTEKNARGRSARPPKELKLTRNWSGINLNLTERAGQGGGLAAATGGLLVEGQVGRGRIVVSRIQLAERDLLTWSPHFDDLFNGGIMRRLPREWSMGDNTYGVGKLHAEWKDKQGAIRDAQYITHLRLFSRDVHADPNATNFVPAQLIDEDNFDQLTNPNKQDTEIKPAEQVGGIGAWNDFNATSNAARESLREAAGVQVPDAMFVVTALAVYLVVLVPMNWIFFKALGRVEYAWIAAPIIALLGTVAVVHQAQLDIGFVRAQTEIALLEVQGEYPRAHLSRYTALYTSLSTSYDTSFDDPTAVAAPFPNSPRGEFRLLLGQSRSNVELTQAKDVHLAGLQVSSATTDMVHSEQVYALDGPIVFEQGEGGAPRVVNQTQFKLSSVAVVKRTDDGTGEPVLIGCWVGDIEPNRGSSVGFTPVGEDRFAAERAAEAGEDDKRLQLEPLFRLALDPVHIDPGEVRLVGRVDEVLPGVVVEPAAAQSRGTALVVAHLARAPLTPPEPDANTPLDVMDNYDELGGEDFGNPEFDDEDPTMSDLFGPAN</sequence>
<evidence type="ECO:0000313" key="4">
    <source>
        <dbReference type="Proteomes" id="UP001155241"/>
    </source>
</evidence>
<keyword evidence="2" id="KW-1133">Transmembrane helix</keyword>
<feature type="region of interest" description="Disordered" evidence="1">
    <location>
        <begin position="20"/>
        <end position="76"/>
    </location>
</feature>